<sequence>MDPAHSSPPQSRLDQVEGRLQQFKAQLASNAAEARQTASALERALMSVATQVQQLVVSVSRTGRSCSCSPTRHRSRAPALHLRLGGSEGRLYHQSPDWQSTAVGNGRVGEGHTPACSSFQAFSAELRKIFGPVSLGPDATGGLMSVKQGSRPIADYAIDFRTRARLSDWNPAAQCDAFLNGLAPYIKDALVPFDLPPSLDGLIKLTARISGGRTHLGGTHQPDSCGARATTTGEPLSLLRKGWALCLSLPSKRGGLSNSGADVSLIDEELAIQLGIDRVPLPHSVPASALDGHLLGTVTHQTTPIHMLLSGNHHETIHSTSALIKLPRLYYQSNPFRPPTCLRSPSEYHDFREVFSKAKATSLSLPPHQPYDCAIDLQPAPRLPRVVSTHWGLNEITVKKIPLPLIAQPLSCFRGPWSHQVGSPQCLPPSPDTGGDEWKTAFNTPTGHYEYLVMPSALLMPRPRNTCIMSRPSSNASGELAVGQGRENKIMTLGNRELLAGTDVGNGVTVPGNRQTLPSNPTPILPSLPCGFSHLGGGGACKSHPGEPPGPSPALLTAWIQRTKESCSGGSGGPTLEEDTREFVNACPICSLHKSSLQAPADRFSKVAHFVPLPKLPSAKETAELVLQHIFRLHGLPSDVVSDRGPQFTSVFWREFCSLIGATVSLSSGFHPQFNGQSERVNQEMETALRCMASRHPSTWSKQLLWVEYAHNTLTSSATGLSPFQCTYGFQPPLFPALEKEASCPSVEAFIHRCRQTWTQARAALLRAADCYSTAANRRRSQAPNYLVGQKVINPAAVRLKLPRAMRTTQPSMSPDQADWEGYGPEERSWVPARHILDAQLIREFHHCHPDKIPNAGGGANLETLSSLSSEASSDKDEEEAETETSEEF</sequence>
<dbReference type="SUPFAM" id="SSF53098">
    <property type="entry name" value="Ribonuclease H-like"/>
    <property type="match status" value="1"/>
</dbReference>
<feature type="domain" description="Integrase catalytic" evidence="3">
    <location>
        <begin position="570"/>
        <end position="731"/>
    </location>
</feature>
<dbReference type="Gene3D" id="3.10.10.10">
    <property type="entry name" value="HIV Type 1 Reverse Transcriptase, subunit A, domain 1"/>
    <property type="match status" value="1"/>
</dbReference>
<protein>
    <submittedName>
        <fullName evidence="4">Retrotransposon Gag-like protein 3</fullName>
    </submittedName>
</protein>
<reference evidence="4 5" key="1">
    <citation type="submission" date="2019-04" db="EMBL/GenBank/DDBJ databases">
        <title>Chromosome genome assembly for Takifugu flavidus.</title>
        <authorList>
            <person name="Xiao S."/>
        </authorList>
    </citation>
    <scope>NUCLEOTIDE SEQUENCE [LARGE SCALE GENOMIC DNA]</scope>
    <source>
        <strain evidence="4">HTHZ2018</strain>
        <tissue evidence="4">Muscle</tissue>
    </source>
</reference>
<keyword evidence="5" id="KW-1185">Reference proteome</keyword>
<dbReference type="PANTHER" id="PTHR37984:SF5">
    <property type="entry name" value="PROTEIN NYNRIN-LIKE"/>
    <property type="match status" value="1"/>
</dbReference>
<dbReference type="Proteomes" id="UP000324091">
    <property type="component" value="Chromosome 17"/>
</dbReference>
<dbReference type="GO" id="GO:0015074">
    <property type="term" value="P:DNA integration"/>
    <property type="evidence" value="ECO:0007669"/>
    <property type="project" value="InterPro"/>
</dbReference>
<evidence type="ECO:0000256" key="2">
    <source>
        <dbReference type="SAM" id="MobiDB-lite"/>
    </source>
</evidence>
<dbReference type="AlphaFoldDB" id="A0A5C6P050"/>
<dbReference type="InterPro" id="IPR036397">
    <property type="entry name" value="RNaseH_sf"/>
</dbReference>
<dbReference type="Gene3D" id="3.30.420.10">
    <property type="entry name" value="Ribonuclease H-like superfamily/Ribonuclease H"/>
    <property type="match status" value="1"/>
</dbReference>
<gene>
    <name evidence="4" type="ORF">D4764_17G0009830</name>
</gene>
<feature type="compositionally biased region" description="Low complexity" evidence="2">
    <location>
        <begin position="862"/>
        <end position="872"/>
    </location>
</feature>
<feature type="compositionally biased region" description="Acidic residues" evidence="2">
    <location>
        <begin position="876"/>
        <end position="889"/>
    </location>
</feature>
<dbReference type="Gene3D" id="2.40.50.40">
    <property type="match status" value="1"/>
</dbReference>
<dbReference type="InterPro" id="IPR001584">
    <property type="entry name" value="Integrase_cat-core"/>
</dbReference>
<name>A0A5C6P050_9TELE</name>
<accession>A0A5C6P050</accession>
<dbReference type="InterPro" id="IPR012337">
    <property type="entry name" value="RNaseH-like_sf"/>
</dbReference>
<proteinExistence type="predicted"/>
<dbReference type="PROSITE" id="PS50994">
    <property type="entry name" value="INTEGRASE"/>
    <property type="match status" value="1"/>
</dbReference>
<dbReference type="GO" id="GO:0003676">
    <property type="term" value="F:nucleic acid binding"/>
    <property type="evidence" value="ECO:0007669"/>
    <property type="project" value="InterPro"/>
</dbReference>
<comment type="caution">
    <text evidence="4">The sequence shown here is derived from an EMBL/GenBank/DDBJ whole genome shotgun (WGS) entry which is preliminary data.</text>
</comment>
<evidence type="ECO:0000259" key="3">
    <source>
        <dbReference type="PROSITE" id="PS50994"/>
    </source>
</evidence>
<evidence type="ECO:0000313" key="5">
    <source>
        <dbReference type="Proteomes" id="UP000324091"/>
    </source>
</evidence>
<dbReference type="InterPro" id="IPR050951">
    <property type="entry name" value="Retrovirus_Pol_polyprotein"/>
</dbReference>
<feature type="coiled-coil region" evidence="1">
    <location>
        <begin position="13"/>
        <end position="44"/>
    </location>
</feature>
<evidence type="ECO:0000313" key="4">
    <source>
        <dbReference type="EMBL" id="TWW71500.1"/>
    </source>
</evidence>
<dbReference type="EMBL" id="RHFK02000009">
    <property type="protein sequence ID" value="TWW71500.1"/>
    <property type="molecule type" value="Genomic_DNA"/>
</dbReference>
<evidence type="ECO:0000256" key="1">
    <source>
        <dbReference type="SAM" id="Coils"/>
    </source>
</evidence>
<dbReference type="PANTHER" id="PTHR37984">
    <property type="entry name" value="PROTEIN CBG26694"/>
    <property type="match status" value="1"/>
</dbReference>
<keyword evidence="1" id="KW-0175">Coiled coil</keyword>
<feature type="region of interest" description="Disordered" evidence="2">
    <location>
        <begin position="852"/>
        <end position="889"/>
    </location>
</feature>
<organism evidence="4 5">
    <name type="scientific">Takifugu flavidus</name>
    <name type="common">sansaifugu</name>
    <dbReference type="NCBI Taxonomy" id="433684"/>
    <lineage>
        <taxon>Eukaryota</taxon>
        <taxon>Metazoa</taxon>
        <taxon>Chordata</taxon>
        <taxon>Craniata</taxon>
        <taxon>Vertebrata</taxon>
        <taxon>Euteleostomi</taxon>
        <taxon>Actinopterygii</taxon>
        <taxon>Neopterygii</taxon>
        <taxon>Teleostei</taxon>
        <taxon>Neoteleostei</taxon>
        <taxon>Acanthomorphata</taxon>
        <taxon>Eupercaria</taxon>
        <taxon>Tetraodontiformes</taxon>
        <taxon>Tetradontoidea</taxon>
        <taxon>Tetraodontidae</taxon>
        <taxon>Takifugu</taxon>
    </lineage>
</organism>